<dbReference type="PROSITE" id="PS50089">
    <property type="entry name" value="ZF_RING_2"/>
    <property type="match status" value="1"/>
</dbReference>
<reference evidence="17" key="4">
    <citation type="journal article" date="2022" name="Microb. Genom.">
        <title>A global pangenome for the wheat fungal pathogen Pyrenophora tritici-repentis and prediction of effector protein structural homology.</title>
        <authorList>
            <person name="Moolhuijzen P.M."/>
            <person name="See P.T."/>
            <person name="Shi G."/>
            <person name="Powell H.R."/>
            <person name="Cockram J."/>
            <person name="Jorgensen L.N."/>
            <person name="Benslimane H."/>
            <person name="Strelkov S.E."/>
            <person name="Turner J."/>
            <person name="Liu Z."/>
            <person name="Moffat C.S."/>
        </authorList>
    </citation>
    <scope>NUCLEOTIDE SEQUENCE [LARGE SCALE GENOMIC DNA]</scope>
</reference>
<sequence length="464" mass="52692">MADFNTEDERIEELTILQSIYPELVIHDNDDDAYTAALELPVAPAKPLPITFQPGQHIEHFAHLPPIRLELVLPVEYPVHAPPTVKHISTSPSWLSDDLQHQLADEAQLLWNDYGGGMMLFAYISSLQEKIESVCGLTELTLPSSMRQELVEYSQRIEKDLFNKETFDCEVCLDPKKGSECYRMQCCAHVFCIACLQDYYNCCITEGEVSNVKCMSTECDGNGKKNRLLSPKELLQIPVARDQVERYANLRRKKKMEADQTIVYCPRQWCQGAMRTTKYPKITDVSLMDDAESEPEDEEKDPVPQVVAEPGSEPAPEKRKIGVVGMDRLRVCEDCTLAFCVVCLASWHGDFVRCERRDATQLTEQDQASLNFILAHTTSCPECNVPCEKNLGCNHITCRQCGAHFCYLCSAWLSPDNPYSHFGNPENVYCYRRLWEGAEGDGQPGDLPPAELWEREALRIQHEQ</sequence>
<evidence type="ECO:0000256" key="2">
    <source>
        <dbReference type="ARBA" id="ARBA00012251"/>
    </source>
</evidence>
<dbReference type="EMBL" id="NRDI02000004">
    <property type="protein sequence ID" value="KAI1517303.1"/>
    <property type="molecule type" value="Genomic_DNA"/>
</dbReference>
<reference evidence="15" key="2">
    <citation type="submission" date="2021-05" db="EMBL/GenBank/DDBJ databases">
        <authorList>
            <person name="Moolhuijzen P.M."/>
            <person name="Moffat C.S."/>
        </authorList>
    </citation>
    <scope>NUCLEOTIDE SEQUENCE</scope>
    <source>
        <strain evidence="15">86-124</strain>
    </source>
</reference>
<evidence type="ECO:0000313" key="14">
    <source>
        <dbReference type="EMBL" id="KAF7571784.1"/>
    </source>
</evidence>
<keyword evidence="3" id="KW-0808">Transferase</keyword>
<dbReference type="Pfam" id="PF05773">
    <property type="entry name" value="RWD"/>
    <property type="match status" value="1"/>
</dbReference>
<dbReference type="GO" id="GO:0008270">
    <property type="term" value="F:zinc ion binding"/>
    <property type="evidence" value="ECO:0007669"/>
    <property type="project" value="UniProtKB-KW"/>
</dbReference>
<evidence type="ECO:0000259" key="11">
    <source>
        <dbReference type="PROSITE" id="PS50089"/>
    </source>
</evidence>
<feature type="domain" description="RWD" evidence="12">
    <location>
        <begin position="12"/>
        <end position="134"/>
    </location>
</feature>
<evidence type="ECO:0000313" key="17">
    <source>
        <dbReference type="Proteomes" id="UP000249757"/>
    </source>
</evidence>
<evidence type="ECO:0000256" key="10">
    <source>
        <dbReference type="SAM" id="MobiDB-lite"/>
    </source>
</evidence>
<evidence type="ECO:0000313" key="15">
    <source>
        <dbReference type="EMBL" id="KAI1517303.1"/>
    </source>
</evidence>
<dbReference type="SUPFAM" id="SSF57850">
    <property type="entry name" value="RING/U-box"/>
    <property type="match status" value="2"/>
</dbReference>
<reference evidence="14" key="1">
    <citation type="journal article" date="2018" name="BMC Genomics">
        <title>Comparative genomics of the wheat fungal pathogen Pyrenophora tritici-repentis reveals chromosomal variations and genome plasticity.</title>
        <authorList>
            <person name="Moolhuijzen P."/>
            <person name="See P.T."/>
            <person name="Hane J.K."/>
            <person name="Shi G."/>
            <person name="Liu Z."/>
            <person name="Oliver R.P."/>
            <person name="Moffat C.S."/>
        </authorList>
    </citation>
    <scope>NUCLEOTIDE SEQUENCE [LARGE SCALE GENOMIC DNA]</scope>
    <source>
        <strain evidence="14">M4</strain>
    </source>
</reference>
<dbReference type="OrthoDB" id="1431934at2759"/>
<dbReference type="Gene3D" id="3.10.110.10">
    <property type="entry name" value="Ubiquitin Conjugating Enzyme"/>
    <property type="match status" value="1"/>
</dbReference>
<dbReference type="EMBL" id="NQIK02000004">
    <property type="protein sequence ID" value="KAF7571784.1"/>
    <property type="molecule type" value="Genomic_DNA"/>
</dbReference>
<dbReference type="InterPro" id="IPR002867">
    <property type="entry name" value="IBR_dom"/>
</dbReference>
<keyword evidence="5" id="KW-0677">Repeat</keyword>
<dbReference type="Gene3D" id="1.20.120.1750">
    <property type="match status" value="1"/>
</dbReference>
<protein>
    <recommendedName>
        <fullName evidence="2">RBR-type E3 ubiquitin transferase</fullName>
        <ecNumber evidence="2">2.3.2.31</ecNumber>
    </recommendedName>
</protein>
<evidence type="ECO:0000256" key="4">
    <source>
        <dbReference type="ARBA" id="ARBA00022723"/>
    </source>
</evidence>
<dbReference type="Proteomes" id="UP000245464">
    <property type="component" value="Chromosome 4"/>
</dbReference>
<accession>A0A2W1DE95</accession>
<comment type="caution">
    <text evidence="14">The sequence shown here is derived from an EMBL/GenBank/DDBJ whole genome shotgun (WGS) entry which is preliminary data.</text>
</comment>
<feature type="domain" description="RING-type" evidence="11">
    <location>
        <begin position="169"/>
        <end position="202"/>
    </location>
</feature>
<evidence type="ECO:0000256" key="8">
    <source>
        <dbReference type="ARBA" id="ARBA00022833"/>
    </source>
</evidence>
<dbReference type="InterPro" id="IPR013083">
    <property type="entry name" value="Znf_RING/FYVE/PHD"/>
</dbReference>
<dbReference type="OMA" id="PRSWCQG"/>
<evidence type="ECO:0000256" key="1">
    <source>
        <dbReference type="ARBA" id="ARBA00001798"/>
    </source>
</evidence>
<feature type="region of interest" description="Disordered" evidence="10">
    <location>
        <begin position="289"/>
        <end position="318"/>
    </location>
</feature>
<evidence type="ECO:0000256" key="9">
    <source>
        <dbReference type="PROSITE-ProRule" id="PRU00175"/>
    </source>
</evidence>
<dbReference type="Pfam" id="PF01485">
    <property type="entry name" value="IBR"/>
    <property type="match status" value="1"/>
</dbReference>
<keyword evidence="8" id="KW-0862">Zinc</keyword>
<dbReference type="InterPro" id="IPR017907">
    <property type="entry name" value="Znf_RING_CS"/>
</dbReference>
<dbReference type="SUPFAM" id="SSF54495">
    <property type="entry name" value="UBC-like"/>
    <property type="match status" value="1"/>
</dbReference>
<dbReference type="PROSITE" id="PS50908">
    <property type="entry name" value="RWD"/>
    <property type="match status" value="1"/>
</dbReference>
<dbReference type="PROSITE" id="PS51873">
    <property type="entry name" value="TRIAD"/>
    <property type="match status" value="1"/>
</dbReference>
<keyword evidence="7" id="KW-0833">Ubl conjugation pathway</keyword>
<dbReference type="Proteomes" id="UP000249757">
    <property type="component" value="Unassembled WGS sequence"/>
</dbReference>
<gene>
    <name evidence="15" type="ORF">Ptr86124_004240</name>
    <name evidence="14" type="ORF">PtrM4_092840</name>
</gene>
<keyword evidence="17" id="KW-1185">Reference proteome</keyword>
<dbReference type="FunFam" id="3.30.40.10:FF:000416">
    <property type="entry name" value="RBR-type E3 ubiquitin transferase"/>
    <property type="match status" value="1"/>
</dbReference>
<dbReference type="PANTHER" id="PTHR11685">
    <property type="entry name" value="RBR FAMILY RING FINGER AND IBR DOMAIN-CONTAINING"/>
    <property type="match status" value="1"/>
</dbReference>
<dbReference type="GO" id="GO:0016567">
    <property type="term" value="P:protein ubiquitination"/>
    <property type="evidence" value="ECO:0007669"/>
    <property type="project" value="InterPro"/>
</dbReference>
<feature type="domain" description="RING-type" evidence="13">
    <location>
        <begin position="165"/>
        <end position="434"/>
    </location>
</feature>
<dbReference type="SMART" id="SM00591">
    <property type="entry name" value="RWD"/>
    <property type="match status" value="1"/>
</dbReference>
<evidence type="ECO:0000256" key="5">
    <source>
        <dbReference type="ARBA" id="ARBA00022737"/>
    </source>
</evidence>
<dbReference type="Gene3D" id="3.30.40.10">
    <property type="entry name" value="Zinc/RING finger domain, C3HC4 (zinc finger)"/>
    <property type="match status" value="1"/>
</dbReference>
<evidence type="ECO:0000256" key="6">
    <source>
        <dbReference type="ARBA" id="ARBA00022771"/>
    </source>
</evidence>
<evidence type="ECO:0000256" key="7">
    <source>
        <dbReference type="ARBA" id="ARBA00022786"/>
    </source>
</evidence>
<comment type="catalytic activity">
    <reaction evidence="1">
        <text>[E2 ubiquitin-conjugating enzyme]-S-ubiquitinyl-L-cysteine + [acceptor protein]-L-lysine = [E2 ubiquitin-conjugating enzyme]-L-cysteine + [acceptor protein]-N(6)-ubiquitinyl-L-lysine.</text>
        <dbReference type="EC" id="2.3.2.31"/>
    </reaction>
</comment>
<reference evidence="15" key="3">
    <citation type="journal article" date="2022" name="bioRxiv">
        <title>A global pangenome for the wheat fungal pathogen Pyrenophora tritici-repentis and prediction of effector protein structural homology.</title>
        <authorList>
            <person name="Moolhuijzen P."/>
            <person name="See P.T."/>
            <person name="Shi G."/>
            <person name="Powell H.R."/>
            <person name="Cockram J."/>
            <person name="Jorgensen L.N."/>
            <person name="Benslimane H."/>
            <person name="Strelkov S.E."/>
            <person name="Turner J."/>
            <person name="Liu Z."/>
            <person name="Moffat C.S."/>
        </authorList>
    </citation>
    <scope>NUCLEOTIDE SEQUENCE</scope>
    <source>
        <strain evidence="15">86-124</strain>
    </source>
</reference>
<dbReference type="Pfam" id="PF22191">
    <property type="entry name" value="IBR_1"/>
    <property type="match status" value="1"/>
</dbReference>
<evidence type="ECO:0000313" key="16">
    <source>
        <dbReference type="Proteomes" id="UP000245464"/>
    </source>
</evidence>
<evidence type="ECO:0000256" key="3">
    <source>
        <dbReference type="ARBA" id="ARBA00022679"/>
    </source>
</evidence>
<evidence type="ECO:0000259" key="12">
    <source>
        <dbReference type="PROSITE" id="PS50908"/>
    </source>
</evidence>
<dbReference type="InterPro" id="IPR006575">
    <property type="entry name" value="RWD_dom"/>
</dbReference>
<organism evidence="14 16">
    <name type="scientific">Pyrenophora tritici-repentis</name>
    <dbReference type="NCBI Taxonomy" id="45151"/>
    <lineage>
        <taxon>Eukaryota</taxon>
        <taxon>Fungi</taxon>
        <taxon>Dikarya</taxon>
        <taxon>Ascomycota</taxon>
        <taxon>Pezizomycotina</taxon>
        <taxon>Dothideomycetes</taxon>
        <taxon>Pleosporomycetidae</taxon>
        <taxon>Pleosporales</taxon>
        <taxon>Pleosporineae</taxon>
        <taxon>Pleosporaceae</taxon>
        <taxon>Pyrenophora</taxon>
    </lineage>
</organism>
<dbReference type="AlphaFoldDB" id="A0A2W1DE95"/>
<dbReference type="CDD" id="cd23820">
    <property type="entry name" value="RWD_RNF14"/>
    <property type="match status" value="1"/>
</dbReference>
<dbReference type="InterPro" id="IPR044066">
    <property type="entry name" value="TRIAD_supradom"/>
</dbReference>
<dbReference type="InterPro" id="IPR031127">
    <property type="entry name" value="E3_UB_ligase_RBR"/>
</dbReference>
<keyword evidence="6 9" id="KW-0863">Zinc-finger</keyword>
<dbReference type="GO" id="GO:0061630">
    <property type="term" value="F:ubiquitin protein ligase activity"/>
    <property type="evidence" value="ECO:0007669"/>
    <property type="project" value="UniProtKB-EC"/>
</dbReference>
<dbReference type="EC" id="2.3.2.31" evidence="2"/>
<keyword evidence="4" id="KW-0479">Metal-binding</keyword>
<name>A0A2W1DE95_9PLEO</name>
<proteinExistence type="predicted"/>
<dbReference type="InterPro" id="IPR001841">
    <property type="entry name" value="Znf_RING"/>
</dbReference>
<feature type="compositionally biased region" description="Acidic residues" evidence="10">
    <location>
        <begin position="289"/>
        <end position="300"/>
    </location>
</feature>
<dbReference type="InterPro" id="IPR016135">
    <property type="entry name" value="UBQ-conjugating_enzyme/RWD"/>
</dbReference>
<dbReference type="SMART" id="SM00647">
    <property type="entry name" value="IBR"/>
    <property type="match status" value="2"/>
</dbReference>
<evidence type="ECO:0000259" key="13">
    <source>
        <dbReference type="PROSITE" id="PS51873"/>
    </source>
</evidence>
<dbReference type="PROSITE" id="PS00518">
    <property type="entry name" value="ZF_RING_1"/>
    <property type="match status" value="1"/>
</dbReference>